<dbReference type="EMBL" id="DS268508">
    <property type="protein sequence ID" value="EFO83304.1"/>
    <property type="molecule type" value="Genomic_DNA"/>
</dbReference>
<evidence type="ECO:0000256" key="4">
    <source>
        <dbReference type="ARBA" id="ARBA00022989"/>
    </source>
</evidence>
<evidence type="ECO:0000256" key="2">
    <source>
        <dbReference type="ARBA" id="ARBA00006803"/>
    </source>
</evidence>
<dbReference type="Pfam" id="PF03125">
    <property type="entry name" value="Sre"/>
    <property type="match status" value="1"/>
</dbReference>
<keyword evidence="3 6" id="KW-0812">Transmembrane</keyword>
<feature type="transmembrane region" description="Helical" evidence="6">
    <location>
        <begin position="66"/>
        <end position="87"/>
    </location>
</feature>
<feature type="transmembrane region" description="Helical" evidence="6">
    <location>
        <begin position="123"/>
        <end position="148"/>
    </location>
</feature>
<dbReference type="OMA" id="CYVIFNT"/>
<gene>
    <name evidence="7" type="ORF">CRE_13625</name>
</gene>
<dbReference type="GO" id="GO:0016020">
    <property type="term" value="C:membrane"/>
    <property type="evidence" value="ECO:0007669"/>
    <property type="project" value="UniProtKB-SubCell"/>
</dbReference>
<dbReference type="AlphaFoldDB" id="E3N1C1"/>
<feature type="transmembrane region" description="Helical" evidence="6">
    <location>
        <begin position="26"/>
        <end position="54"/>
    </location>
</feature>
<evidence type="ECO:0000256" key="1">
    <source>
        <dbReference type="ARBA" id="ARBA00004141"/>
    </source>
</evidence>
<dbReference type="OrthoDB" id="10399753at2759"/>
<accession>E3N1C1</accession>
<protein>
    <submittedName>
        <fullName evidence="7">Uncharacterized protein</fullName>
    </submittedName>
</protein>
<dbReference type="InParanoid" id="E3N1C1"/>
<dbReference type="InterPro" id="IPR004151">
    <property type="entry name" value="7TM_GPCR_serpentine_rcpt_Sre"/>
</dbReference>
<name>E3N1C1_CAERE</name>
<keyword evidence="4 6" id="KW-1133">Transmembrane helix</keyword>
<dbReference type="PANTHER" id="PTHR47631:SF4">
    <property type="entry name" value="SERPENTINE RECEPTOR, CLASS E (EPSILON)"/>
    <property type="match status" value="1"/>
</dbReference>
<evidence type="ECO:0000256" key="5">
    <source>
        <dbReference type="ARBA" id="ARBA00023136"/>
    </source>
</evidence>
<evidence type="ECO:0000313" key="8">
    <source>
        <dbReference type="Proteomes" id="UP000008281"/>
    </source>
</evidence>
<dbReference type="eggNOG" id="ENOG502TJCU">
    <property type="taxonomic scope" value="Eukaryota"/>
</dbReference>
<proteinExistence type="inferred from homology"/>
<comment type="subcellular location">
    <subcellularLocation>
        <location evidence="1">Membrane</location>
        <topology evidence="1">Multi-pass membrane protein</topology>
    </subcellularLocation>
</comment>
<organism evidence="8">
    <name type="scientific">Caenorhabditis remanei</name>
    <name type="common">Caenorhabditis vulgaris</name>
    <dbReference type="NCBI Taxonomy" id="31234"/>
    <lineage>
        <taxon>Eukaryota</taxon>
        <taxon>Metazoa</taxon>
        <taxon>Ecdysozoa</taxon>
        <taxon>Nematoda</taxon>
        <taxon>Chromadorea</taxon>
        <taxon>Rhabditida</taxon>
        <taxon>Rhabditina</taxon>
        <taxon>Rhabditomorpha</taxon>
        <taxon>Rhabditoidea</taxon>
        <taxon>Rhabditidae</taxon>
        <taxon>Peloderinae</taxon>
        <taxon>Caenorhabditis</taxon>
    </lineage>
</organism>
<keyword evidence="8" id="KW-1185">Reference proteome</keyword>
<sequence>MIFLVANSTQYFFPIFLINYKNNFDLLAITILIIECGGYTLGVIMTIRGCYVIFNTRVFHWNMNFYLCGCFLHWFEILVGRLMVISYHKGWIVLEGNAPNKTLSEFYTTDVSEMPKVSSLWDYPFLFIGMLLITHYYAFSLVSITGLIMERCCATYWINDYETKQRPKIAISIFLFLEIFSISVVYTGINLLFNVYYWILIGILVLTFNFLLFGYIWYWNIRVHKILETIQVIPAEYTLQARFQAKENARSLNKPHFLYNIGDDLYTTLACTVFQAAPFYTRCQKIYIED</sequence>
<dbReference type="HOGENOM" id="CLU_063305_1_0_1"/>
<dbReference type="PANTHER" id="PTHR47631">
    <property type="entry name" value="SERPENTINE RECEPTOR, CLASS E (EPSILON)-RELATED"/>
    <property type="match status" value="1"/>
</dbReference>
<keyword evidence="5 6" id="KW-0472">Membrane</keyword>
<evidence type="ECO:0000256" key="3">
    <source>
        <dbReference type="ARBA" id="ARBA00022692"/>
    </source>
</evidence>
<feature type="transmembrane region" description="Helical" evidence="6">
    <location>
        <begin position="169"/>
        <end position="189"/>
    </location>
</feature>
<feature type="transmembrane region" description="Helical" evidence="6">
    <location>
        <begin position="195"/>
        <end position="218"/>
    </location>
</feature>
<dbReference type="GO" id="GO:0007606">
    <property type="term" value="P:sensory perception of chemical stimulus"/>
    <property type="evidence" value="ECO:0007669"/>
    <property type="project" value="InterPro"/>
</dbReference>
<dbReference type="Proteomes" id="UP000008281">
    <property type="component" value="Unassembled WGS sequence"/>
</dbReference>
<reference evidence="7" key="1">
    <citation type="submission" date="2007-07" db="EMBL/GenBank/DDBJ databases">
        <title>PCAP assembly of the Caenorhabditis remanei genome.</title>
        <authorList>
            <consortium name="The Caenorhabditis remanei Sequencing Consortium"/>
            <person name="Wilson R.K."/>
        </authorList>
    </citation>
    <scope>NUCLEOTIDE SEQUENCE [LARGE SCALE GENOMIC DNA]</scope>
    <source>
        <strain evidence="7">PB4641</strain>
    </source>
</reference>
<evidence type="ECO:0000256" key="6">
    <source>
        <dbReference type="SAM" id="Phobius"/>
    </source>
</evidence>
<evidence type="ECO:0000313" key="7">
    <source>
        <dbReference type="EMBL" id="EFO83304.1"/>
    </source>
</evidence>
<comment type="similarity">
    <text evidence="2">Belongs to the nematode receptor-like protein sre family.</text>
</comment>